<dbReference type="RefSeq" id="XP_003147038.1">
    <property type="nucleotide sequence ID" value="XM_003146990.1"/>
</dbReference>
<accession>A0A1S0TPF7</accession>
<dbReference type="InParanoid" id="A0A1S0TPF7"/>
<proteinExistence type="predicted"/>
<protein>
    <submittedName>
        <fullName evidence="1">Uncharacterized protein</fullName>
    </submittedName>
</protein>
<organism evidence="1">
    <name type="scientific">Loa loa</name>
    <name type="common">Eye worm</name>
    <name type="synonym">Filaria loa</name>
    <dbReference type="NCBI Taxonomy" id="7209"/>
    <lineage>
        <taxon>Eukaryota</taxon>
        <taxon>Metazoa</taxon>
        <taxon>Ecdysozoa</taxon>
        <taxon>Nematoda</taxon>
        <taxon>Chromadorea</taxon>
        <taxon>Rhabditida</taxon>
        <taxon>Spirurina</taxon>
        <taxon>Spiruromorpha</taxon>
        <taxon>Filarioidea</taxon>
        <taxon>Onchocercidae</taxon>
        <taxon>Loa</taxon>
    </lineage>
</organism>
<name>A0A1S0TPF7_LOALO</name>
<dbReference type="KEGG" id="loa:LOAG_11471"/>
<dbReference type="CTD" id="9948928"/>
<dbReference type="GeneID" id="9948928"/>
<dbReference type="AlphaFoldDB" id="A0A1S0TPF7"/>
<sequence length="116" mass="13911">MKELDERSLYKFNWYDCQQERSSSEGQRQGAICPFQKKEKEKSSILSLKQAFQLAQFIGITFNRFHLQKKKKRETIPMSQIFYLKIMIREKLLQANTYTSATIRYIRLKVYITDSL</sequence>
<dbReference type="EMBL" id="JH712208">
    <property type="protein sequence ID" value="EFO17034.1"/>
    <property type="molecule type" value="Genomic_DNA"/>
</dbReference>
<reference evidence="1" key="1">
    <citation type="submission" date="2012-04" db="EMBL/GenBank/DDBJ databases">
        <title>The Genome Sequence of Loa loa.</title>
        <authorList>
            <consortium name="The Broad Institute Genome Sequencing Platform"/>
            <consortium name="Broad Institute Genome Sequencing Center for Infectious Disease"/>
            <person name="Nutman T.B."/>
            <person name="Fink D.L."/>
            <person name="Russ C."/>
            <person name="Young S."/>
            <person name="Zeng Q."/>
            <person name="Gargeya S."/>
            <person name="Alvarado L."/>
            <person name="Berlin A."/>
            <person name="Chapman S.B."/>
            <person name="Chen Z."/>
            <person name="Freedman E."/>
            <person name="Gellesch M."/>
            <person name="Goldberg J."/>
            <person name="Griggs A."/>
            <person name="Gujja S."/>
            <person name="Heilman E.R."/>
            <person name="Heiman D."/>
            <person name="Howarth C."/>
            <person name="Mehta T."/>
            <person name="Neiman D."/>
            <person name="Pearson M."/>
            <person name="Roberts A."/>
            <person name="Saif S."/>
            <person name="Shea T."/>
            <person name="Shenoy N."/>
            <person name="Sisk P."/>
            <person name="Stolte C."/>
            <person name="Sykes S."/>
            <person name="White J."/>
            <person name="Yandava C."/>
            <person name="Haas B."/>
            <person name="Henn M.R."/>
            <person name="Nusbaum C."/>
            <person name="Birren B."/>
        </authorList>
    </citation>
    <scope>NUCLEOTIDE SEQUENCE [LARGE SCALE GENOMIC DNA]</scope>
</reference>
<gene>
    <name evidence="1" type="ORF">LOAG_11471</name>
</gene>
<evidence type="ECO:0000313" key="1">
    <source>
        <dbReference type="EMBL" id="EFO17034.1"/>
    </source>
</evidence>